<reference evidence="5 6" key="1">
    <citation type="journal article" date="2018" name="Nat. Ecol. Evol.">
        <title>Shark genomes provide insights into elasmobranch evolution and the origin of vertebrates.</title>
        <authorList>
            <person name="Hara Y"/>
            <person name="Yamaguchi K"/>
            <person name="Onimaru K"/>
            <person name="Kadota M"/>
            <person name="Koyanagi M"/>
            <person name="Keeley SD"/>
            <person name="Tatsumi K"/>
            <person name="Tanaka K"/>
            <person name="Motone F"/>
            <person name="Kageyama Y"/>
            <person name="Nozu R"/>
            <person name="Adachi N"/>
            <person name="Nishimura O"/>
            <person name="Nakagawa R"/>
            <person name="Tanegashima C"/>
            <person name="Kiyatake I"/>
            <person name="Matsumoto R"/>
            <person name="Murakumo K"/>
            <person name="Nishida K"/>
            <person name="Terakita A"/>
            <person name="Kuratani S"/>
            <person name="Sato K"/>
            <person name="Hyodo S Kuraku.S."/>
        </authorList>
    </citation>
    <scope>NUCLEOTIDE SEQUENCE [LARGE SCALE GENOMIC DNA]</scope>
</reference>
<comment type="caution">
    <text evidence="5">The sequence shown here is derived from an EMBL/GenBank/DDBJ whole genome shotgun (WGS) entry which is preliminary data.</text>
</comment>
<feature type="non-terminal residue" evidence="5">
    <location>
        <position position="1"/>
    </location>
</feature>
<dbReference type="Proteomes" id="UP000288216">
    <property type="component" value="Unassembled WGS sequence"/>
</dbReference>
<keyword evidence="2" id="KW-0597">Phosphoprotein</keyword>
<keyword evidence="6" id="KW-1185">Reference proteome</keyword>
<evidence type="ECO:0000256" key="4">
    <source>
        <dbReference type="ARBA" id="ARBA00023136"/>
    </source>
</evidence>
<evidence type="ECO:0000313" key="5">
    <source>
        <dbReference type="EMBL" id="GCB84532.1"/>
    </source>
</evidence>
<keyword evidence="3" id="KW-0677">Repeat</keyword>
<evidence type="ECO:0000256" key="1">
    <source>
        <dbReference type="ARBA" id="ARBA00004308"/>
    </source>
</evidence>
<dbReference type="PANTHER" id="PTHR14514:SF7">
    <property type="entry name" value="KASH DOMAIN-CONTAINING PROTEIN"/>
    <property type="match status" value="1"/>
</dbReference>
<dbReference type="STRING" id="75743.A0A401QGR8"/>
<dbReference type="PANTHER" id="PTHR14514">
    <property type="entry name" value="PKA ANCHORING PROTEIN"/>
    <property type="match status" value="1"/>
</dbReference>
<dbReference type="AlphaFoldDB" id="A0A401QGR8"/>
<organism evidence="5 6">
    <name type="scientific">Scyliorhinus torazame</name>
    <name type="common">Cloudy catshark</name>
    <name type="synonym">Catulus torazame</name>
    <dbReference type="NCBI Taxonomy" id="75743"/>
    <lineage>
        <taxon>Eukaryota</taxon>
        <taxon>Metazoa</taxon>
        <taxon>Chordata</taxon>
        <taxon>Craniata</taxon>
        <taxon>Vertebrata</taxon>
        <taxon>Chondrichthyes</taxon>
        <taxon>Elasmobranchii</taxon>
        <taxon>Galeomorphii</taxon>
        <taxon>Galeoidea</taxon>
        <taxon>Carcharhiniformes</taxon>
        <taxon>Scyliorhinidae</taxon>
        <taxon>Scyliorhinus</taxon>
    </lineage>
</organism>
<evidence type="ECO:0000256" key="2">
    <source>
        <dbReference type="ARBA" id="ARBA00022553"/>
    </source>
</evidence>
<dbReference type="EMBL" id="BFAA01074520">
    <property type="protein sequence ID" value="GCB84532.1"/>
    <property type="molecule type" value="Genomic_DNA"/>
</dbReference>
<protein>
    <submittedName>
        <fullName evidence="5">Uncharacterized protein</fullName>
    </submittedName>
</protein>
<accession>A0A401QGR8</accession>
<sequence>NLQSQVNSQIETCQQLRIRESEIGVALDPWDHDAVCAVALGHTRRCQEIGLQVQAAEQALRALDRFLRLMRGMEEQGDRALEGAVQAAAARLEKEKESRLLWGTALDLDKSLTAAQIYLKDGVSGKRICCRDLALALGCQAGGVGLGLVRQESVAREELQKAFCTRQSLLISDLQQIQTRALESGLSDATLPGVQQRLVERHGQPLDTRLVTQPLPVYLSSYHDANLKFEMVSWD</sequence>
<name>A0A401QGR8_SCYTO</name>
<evidence type="ECO:0000256" key="3">
    <source>
        <dbReference type="ARBA" id="ARBA00022737"/>
    </source>
</evidence>
<evidence type="ECO:0000313" key="6">
    <source>
        <dbReference type="Proteomes" id="UP000288216"/>
    </source>
</evidence>
<keyword evidence="4" id="KW-0472">Membrane</keyword>
<gene>
    <name evidence="5" type="ORF">scyTo_0025162</name>
</gene>
<comment type="subcellular location">
    <subcellularLocation>
        <location evidence="1">Endomembrane system</location>
    </subcellularLocation>
</comment>
<proteinExistence type="predicted"/>